<evidence type="ECO:0000313" key="1">
    <source>
        <dbReference type="EMBL" id="VDL92202.1"/>
    </source>
</evidence>
<keyword evidence="2" id="KW-1185">Reference proteome</keyword>
<reference evidence="1 2" key="2">
    <citation type="submission" date="2018-11" db="EMBL/GenBank/DDBJ databases">
        <authorList>
            <consortium name="Pathogen Informatics"/>
        </authorList>
    </citation>
    <scope>NUCLEOTIDE SEQUENCE [LARGE SCALE GENOMIC DNA]</scope>
    <source>
        <strain evidence="1 2">NST_G2</strain>
    </source>
</reference>
<name>A0A183SNL8_SCHSO</name>
<dbReference type="WBParaSite" id="SSLN_0000600301-mRNA-1">
    <property type="protein sequence ID" value="SSLN_0000600301-mRNA-1"/>
    <property type="gene ID" value="SSLN_0000600301"/>
</dbReference>
<protein>
    <submittedName>
        <fullName evidence="1 3">Uncharacterized protein</fullName>
    </submittedName>
</protein>
<gene>
    <name evidence="1" type="ORF">SSLN_LOCUS5817</name>
</gene>
<sequence length="108" mass="11639">MAVLTTCCYCHRVGGAEEGGSGRWEQPQTSLVDVIINILIISSSSSSSSIPRLHWDKFSPCPSYKDAQSGGRSCRAGKDEALMMTAIKTYVASPAQVARQPVYLCLLV</sequence>
<reference evidence="3" key="1">
    <citation type="submission" date="2016-06" db="UniProtKB">
        <authorList>
            <consortium name="WormBaseParasite"/>
        </authorList>
    </citation>
    <scope>IDENTIFICATION</scope>
</reference>
<evidence type="ECO:0000313" key="3">
    <source>
        <dbReference type="WBParaSite" id="SSLN_0000600301-mRNA-1"/>
    </source>
</evidence>
<dbReference type="Proteomes" id="UP000275846">
    <property type="component" value="Unassembled WGS sequence"/>
</dbReference>
<organism evidence="3">
    <name type="scientific">Schistocephalus solidus</name>
    <name type="common">Tapeworm</name>
    <dbReference type="NCBI Taxonomy" id="70667"/>
    <lineage>
        <taxon>Eukaryota</taxon>
        <taxon>Metazoa</taxon>
        <taxon>Spiralia</taxon>
        <taxon>Lophotrochozoa</taxon>
        <taxon>Platyhelminthes</taxon>
        <taxon>Cestoda</taxon>
        <taxon>Eucestoda</taxon>
        <taxon>Diphyllobothriidea</taxon>
        <taxon>Diphyllobothriidae</taxon>
        <taxon>Schistocephalus</taxon>
    </lineage>
</organism>
<evidence type="ECO:0000313" key="2">
    <source>
        <dbReference type="Proteomes" id="UP000275846"/>
    </source>
</evidence>
<dbReference type="EMBL" id="UYSU01033416">
    <property type="protein sequence ID" value="VDL92202.1"/>
    <property type="molecule type" value="Genomic_DNA"/>
</dbReference>
<proteinExistence type="predicted"/>
<accession>A0A183SNL8</accession>
<dbReference type="AlphaFoldDB" id="A0A183SNL8"/>